<accession>A0ABS8P1R6</accession>
<dbReference type="PANTHER" id="PTHR44688:SF16">
    <property type="entry name" value="DNA-BINDING TRANSCRIPTIONAL ACTIVATOR DEVR_DOSR"/>
    <property type="match status" value="1"/>
</dbReference>
<evidence type="ECO:0000313" key="6">
    <source>
        <dbReference type="Proteomes" id="UP001199469"/>
    </source>
</evidence>
<evidence type="ECO:0000256" key="2">
    <source>
        <dbReference type="ARBA" id="ARBA00023125"/>
    </source>
</evidence>
<dbReference type="Proteomes" id="UP001199469">
    <property type="component" value="Unassembled WGS sequence"/>
</dbReference>
<evidence type="ECO:0000259" key="4">
    <source>
        <dbReference type="PROSITE" id="PS50043"/>
    </source>
</evidence>
<keyword evidence="2" id="KW-0238">DNA-binding</keyword>
<keyword evidence="1" id="KW-0805">Transcription regulation</keyword>
<keyword evidence="3" id="KW-0804">Transcription</keyword>
<dbReference type="SUPFAM" id="SSF46894">
    <property type="entry name" value="C-terminal effector domain of the bipartite response regulators"/>
    <property type="match status" value="1"/>
</dbReference>
<evidence type="ECO:0000256" key="3">
    <source>
        <dbReference type="ARBA" id="ARBA00023163"/>
    </source>
</evidence>
<keyword evidence="6" id="KW-1185">Reference proteome</keyword>
<comment type="caution">
    <text evidence="5">The sequence shown here is derived from an EMBL/GenBank/DDBJ whole genome shotgun (WGS) entry which is preliminary data.</text>
</comment>
<protein>
    <submittedName>
        <fullName evidence="5">Helix-turn-helix transcriptional regulator</fullName>
    </submittedName>
</protein>
<dbReference type="CDD" id="cd06170">
    <property type="entry name" value="LuxR_C_like"/>
    <property type="match status" value="1"/>
</dbReference>
<feature type="domain" description="HTH luxR-type" evidence="4">
    <location>
        <begin position="1"/>
        <end position="65"/>
    </location>
</feature>
<dbReference type="Pfam" id="PF00196">
    <property type="entry name" value="GerE"/>
    <property type="match status" value="1"/>
</dbReference>
<proteinExistence type="predicted"/>
<dbReference type="EMBL" id="JAJNDB010000001">
    <property type="protein sequence ID" value="MCD2192186.1"/>
    <property type="molecule type" value="Genomic_DNA"/>
</dbReference>
<dbReference type="PANTHER" id="PTHR44688">
    <property type="entry name" value="DNA-BINDING TRANSCRIPTIONAL ACTIVATOR DEVR_DOSR"/>
    <property type="match status" value="1"/>
</dbReference>
<sequence length="84" mass="9208">MVSAYGLTGRERDVVTLVLQGVDTADIARSLHLSAYTVQDHLKKVFAKVGVRSRRELIGRIVNDLYAPRIDDALAPSGWFAPVA</sequence>
<evidence type="ECO:0000256" key="1">
    <source>
        <dbReference type="ARBA" id="ARBA00023015"/>
    </source>
</evidence>
<gene>
    <name evidence="5" type="ORF">LQ327_02100</name>
</gene>
<dbReference type="InterPro" id="IPR016032">
    <property type="entry name" value="Sig_transdc_resp-reg_C-effctor"/>
</dbReference>
<dbReference type="SMART" id="SM00421">
    <property type="entry name" value="HTH_LUXR"/>
    <property type="match status" value="1"/>
</dbReference>
<dbReference type="PRINTS" id="PR00038">
    <property type="entry name" value="HTHLUXR"/>
</dbReference>
<name>A0ABS8P1R6_9PSEU</name>
<dbReference type="PROSITE" id="PS50043">
    <property type="entry name" value="HTH_LUXR_2"/>
    <property type="match status" value="1"/>
</dbReference>
<dbReference type="InterPro" id="IPR036388">
    <property type="entry name" value="WH-like_DNA-bd_sf"/>
</dbReference>
<dbReference type="RefSeq" id="WP_230729875.1">
    <property type="nucleotide sequence ID" value="NZ_JAJNDB010000001.1"/>
</dbReference>
<organism evidence="5 6">
    <name type="scientific">Actinomycetospora endophytica</name>
    <dbReference type="NCBI Taxonomy" id="2291215"/>
    <lineage>
        <taxon>Bacteria</taxon>
        <taxon>Bacillati</taxon>
        <taxon>Actinomycetota</taxon>
        <taxon>Actinomycetes</taxon>
        <taxon>Pseudonocardiales</taxon>
        <taxon>Pseudonocardiaceae</taxon>
        <taxon>Actinomycetospora</taxon>
    </lineage>
</organism>
<dbReference type="InterPro" id="IPR000792">
    <property type="entry name" value="Tscrpt_reg_LuxR_C"/>
</dbReference>
<reference evidence="5 6" key="1">
    <citation type="submission" date="2021-11" db="EMBL/GenBank/DDBJ databases">
        <title>Draft genome sequence of Actinomycetospora sp. SF1 isolated from the rhizosphere soil.</title>
        <authorList>
            <person name="Duangmal K."/>
            <person name="Chantavorakit T."/>
        </authorList>
    </citation>
    <scope>NUCLEOTIDE SEQUENCE [LARGE SCALE GENOMIC DNA]</scope>
    <source>
        <strain evidence="5 6">TBRC 5722</strain>
    </source>
</reference>
<evidence type="ECO:0000313" key="5">
    <source>
        <dbReference type="EMBL" id="MCD2192186.1"/>
    </source>
</evidence>
<dbReference type="Gene3D" id="1.10.10.10">
    <property type="entry name" value="Winged helix-like DNA-binding domain superfamily/Winged helix DNA-binding domain"/>
    <property type="match status" value="1"/>
</dbReference>